<protein>
    <submittedName>
        <fullName evidence="3">RNA-binding protein S1</fullName>
    </submittedName>
</protein>
<dbReference type="OrthoDB" id="9810507at2"/>
<dbReference type="InterPro" id="IPR003029">
    <property type="entry name" value="S1_domain"/>
</dbReference>
<organism evidence="3 4">
    <name type="scientific">Alkalicoccus urumqiensis</name>
    <name type="common">Bacillus urumqiensis</name>
    <dbReference type="NCBI Taxonomy" id="1548213"/>
    <lineage>
        <taxon>Bacteria</taxon>
        <taxon>Bacillati</taxon>
        <taxon>Bacillota</taxon>
        <taxon>Bacilli</taxon>
        <taxon>Bacillales</taxon>
        <taxon>Bacillaceae</taxon>
        <taxon>Alkalicoccus</taxon>
    </lineage>
</organism>
<feature type="compositionally biased region" description="Basic and acidic residues" evidence="1">
    <location>
        <begin position="90"/>
        <end position="101"/>
    </location>
</feature>
<dbReference type="Proteomes" id="UP000243650">
    <property type="component" value="Unassembled WGS sequence"/>
</dbReference>
<dbReference type="SMART" id="SM00316">
    <property type="entry name" value="S1"/>
    <property type="match status" value="1"/>
</dbReference>
<dbReference type="Gene3D" id="2.40.50.140">
    <property type="entry name" value="Nucleic acid-binding proteins"/>
    <property type="match status" value="1"/>
</dbReference>
<evidence type="ECO:0000259" key="2">
    <source>
        <dbReference type="PROSITE" id="PS50126"/>
    </source>
</evidence>
<dbReference type="InterPro" id="IPR050437">
    <property type="entry name" value="Ribos_protein_bS1-like"/>
</dbReference>
<reference evidence="3 4" key="1">
    <citation type="submission" date="2018-03" db="EMBL/GenBank/DDBJ databases">
        <title>Bacillus urumqiensis sp. nov., a moderately haloalkaliphilic bacterium isolated from a salt lake.</title>
        <authorList>
            <person name="Zhao B."/>
            <person name="Liao Z."/>
        </authorList>
    </citation>
    <scope>NUCLEOTIDE SEQUENCE [LARGE SCALE GENOMIC DNA]</scope>
    <source>
        <strain evidence="3 4">BZ-SZ-XJ18</strain>
    </source>
</reference>
<dbReference type="PANTHER" id="PTHR10724">
    <property type="entry name" value="30S RIBOSOMAL PROTEIN S1"/>
    <property type="match status" value="1"/>
</dbReference>
<dbReference type="EMBL" id="PVNS01000017">
    <property type="protein sequence ID" value="PRO64400.1"/>
    <property type="molecule type" value="Genomic_DNA"/>
</dbReference>
<dbReference type="Pfam" id="PF00575">
    <property type="entry name" value="S1"/>
    <property type="match status" value="1"/>
</dbReference>
<feature type="region of interest" description="Disordered" evidence="1">
    <location>
        <begin position="77"/>
        <end position="101"/>
    </location>
</feature>
<dbReference type="AlphaFoldDB" id="A0A2P6MDQ1"/>
<dbReference type="GO" id="GO:0003735">
    <property type="term" value="F:structural constituent of ribosome"/>
    <property type="evidence" value="ECO:0007669"/>
    <property type="project" value="TreeGrafter"/>
</dbReference>
<proteinExistence type="predicted"/>
<evidence type="ECO:0000313" key="4">
    <source>
        <dbReference type="Proteomes" id="UP000243650"/>
    </source>
</evidence>
<evidence type="ECO:0000256" key="1">
    <source>
        <dbReference type="SAM" id="MobiDB-lite"/>
    </source>
</evidence>
<sequence>MPYWRKQDMTIKTGRTYTGTVTGTAKFGLFVELPDGRDGLVHISEAAEGFVRSVRQAASKGDTVRVRVLSDDGERISLSMRQASPAPPERTPEEVESHAYETAARAEEKLEALTVRLEEQENRLRLYQPDAVQTKE</sequence>
<keyword evidence="4" id="KW-1185">Reference proteome</keyword>
<evidence type="ECO:0000313" key="3">
    <source>
        <dbReference type="EMBL" id="PRO64400.1"/>
    </source>
</evidence>
<dbReference type="GO" id="GO:0003729">
    <property type="term" value="F:mRNA binding"/>
    <property type="evidence" value="ECO:0007669"/>
    <property type="project" value="TreeGrafter"/>
</dbReference>
<accession>A0A2P6MDQ1</accession>
<dbReference type="GO" id="GO:0006412">
    <property type="term" value="P:translation"/>
    <property type="evidence" value="ECO:0007669"/>
    <property type="project" value="TreeGrafter"/>
</dbReference>
<dbReference type="InterPro" id="IPR012340">
    <property type="entry name" value="NA-bd_OB-fold"/>
</dbReference>
<dbReference type="PROSITE" id="PS50126">
    <property type="entry name" value="S1"/>
    <property type="match status" value="1"/>
</dbReference>
<name>A0A2P6MDQ1_ALKUR</name>
<gene>
    <name evidence="3" type="ORF">C6I21_15000</name>
</gene>
<comment type="caution">
    <text evidence="3">The sequence shown here is derived from an EMBL/GenBank/DDBJ whole genome shotgun (WGS) entry which is preliminary data.</text>
</comment>
<feature type="domain" description="S1 motif" evidence="2">
    <location>
        <begin position="14"/>
        <end position="81"/>
    </location>
</feature>
<dbReference type="SUPFAM" id="SSF50249">
    <property type="entry name" value="Nucleic acid-binding proteins"/>
    <property type="match status" value="1"/>
</dbReference>